<organism evidence="6 7">
    <name type="scientific">Ciona savignyi</name>
    <name type="common">Pacific transparent sea squirt</name>
    <dbReference type="NCBI Taxonomy" id="51511"/>
    <lineage>
        <taxon>Eukaryota</taxon>
        <taxon>Metazoa</taxon>
        <taxon>Chordata</taxon>
        <taxon>Tunicata</taxon>
        <taxon>Ascidiacea</taxon>
        <taxon>Phlebobranchia</taxon>
        <taxon>Cionidae</taxon>
        <taxon>Ciona</taxon>
    </lineage>
</organism>
<dbReference type="InParanoid" id="H2YEA1"/>
<dbReference type="InterPro" id="IPR017261">
    <property type="entry name" value="DNA_mismatch_repair_MutS/MSH"/>
</dbReference>
<evidence type="ECO:0000256" key="2">
    <source>
        <dbReference type="ARBA" id="ARBA00022741"/>
    </source>
</evidence>
<dbReference type="PIRSF" id="PIRSF037677">
    <property type="entry name" value="DNA_mis_repair_Msh6"/>
    <property type="match status" value="1"/>
</dbReference>
<dbReference type="GO" id="GO:0051026">
    <property type="term" value="P:chiasma assembly"/>
    <property type="evidence" value="ECO:0007669"/>
    <property type="project" value="TreeGrafter"/>
</dbReference>
<evidence type="ECO:0000313" key="6">
    <source>
        <dbReference type="Ensembl" id="ENSCSAVP00000003649.1"/>
    </source>
</evidence>
<accession>H2YEA1</accession>
<dbReference type="Gene3D" id="3.40.50.300">
    <property type="entry name" value="P-loop containing nucleotide triphosphate hydrolases"/>
    <property type="match status" value="1"/>
</dbReference>
<keyword evidence="2" id="KW-0547">Nucleotide-binding</keyword>
<dbReference type="Pfam" id="PF00488">
    <property type="entry name" value="MutS_V"/>
    <property type="match status" value="1"/>
</dbReference>
<evidence type="ECO:0000256" key="4">
    <source>
        <dbReference type="ARBA" id="ARBA00023125"/>
    </source>
</evidence>
<dbReference type="HOGENOM" id="CLU_002472_8_0_1"/>
<dbReference type="eggNOG" id="KOG0221">
    <property type="taxonomic scope" value="Eukaryota"/>
</dbReference>
<dbReference type="GeneTree" id="ENSGT00550000074977"/>
<feature type="domain" description="DNA mismatch repair proteins mutS family" evidence="5">
    <location>
        <begin position="457"/>
        <end position="473"/>
    </location>
</feature>
<dbReference type="GO" id="GO:0006298">
    <property type="term" value="P:mismatch repair"/>
    <property type="evidence" value="ECO:0007669"/>
    <property type="project" value="InterPro"/>
</dbReference>
<reference evidence="6" key="3">
    <citation type="submission" date="2025-09" db="UniProtKB">
        <authorList>
            <consortium name="Ensembl"/>
        </authorList>
    </citation>
    <scope>IDENTIFICATION</scope>
</reference>
<name>H2YEA1_CIOSA</name>
<keyword evidence="3" id="KW-0067">ATP-binding</keyword>
<reference evidence="6" key="2">
    <citation type="submission" date="2025-08" db="UniProtKB">
        <authorList>
            <consortium name="Ensembl"/>
        </authorList>
    </citation>
    <scope>IDENTIFICATION</scope>
</reference>
<dbReference type="FunCoup" id="H2YEA1">
    <property type="interactions" value="1"/>
</dbReference>
<protein>
    <recommendedName>
        <fullName evidence="5">DNA mismatch repair proteins mutS family domain-containing protein</fullName>
    </recommendedName>
</protein>
<dbReference type="GO" id="GO:0140664">
    <property type="term" value="F:ATP-dependent DNA damage sensor activity"/>
    <property type="evidence" value="ECO:0007669"/>
    <property type="project" value="InterPro"/>
</dbReference>
<dbReference type="GO" id="GO:0030983">
    <property type="term" value="F:mismatched DNA binding"/>
    <property type="evidence" value="ECO:0007669"/>
    <property type="project" value="InterPro"/>
</dbReference>
<dbReference type="GO" id="GO:0005634">
    <property type="term" value="C:nucleus"/>
    <property type="evidence" value="ECO:0007669"/>
    <property type="project" value="TreeGrafter"/>
</dbReference>
<comment type="similarity">
    <text evidence="1">Belongs to the DNA mismatch repair MutS family.</text>
</comment>
<dbReference type="AlphaFoldDB" id="H2YEA1"/>
<dbReference type="PANTHER" id="PTHR11361:SF20">
    <property type="entry name" value="MUTS PROTEIN HOMOLOG 5"/>
    <property type="match status" value="1"/>
</dbReference>
<dbReference type="PROSITE" id="PS00486">
    <property type="entry name" value="DNA_MISMATCH_REPAIR_2"/>
    <property type="match status" value="1"/>
</dbReference>
<dbReference type="InterPro" id="IPR045076">
    <property type="entry name" value="MutS"/>
</dbReference>
<dbReference type="InterPro" id="IPR000432">
    <property type="entry name" value="DNA_mismatch_repair_MutS_C"/>
</dbReference>
<dbReference type="GO" id="GO:0005524">
    <property type="term" value="F:ATP binding"/>
    <property type="evidence" value="ECO:0007669"/>
    <property type="project" value="UniProtKB-KW"/>
</dbReference>
<keyword evidence="4" id="KW-0238">DNA-binding</keyword>
<dbReference type="PANTHER" id="PTHR11361">
    <property type="entry name" value="DNA MISMATCH REPAIR PROTEIN MUTS FAMILY MEMBER"/>
    <property type="match status" value="1"/>
</dbReference>
<evidence type="ECO:0000313" key="7">
    <source>
        <dbReference type="Proteomes" id="UP000007875"/>
    </source>
</evidence>
<reference evidence="7" key="1">
    <citation type="submission" date="2003-08" db="EMBL/GenBank/DDBJ databases">
        <authorList>
            <person name="Birren B."/>
            <person name="Nusbaum C."/>
            <person name="Abebe A."/>
            <person name="Abouelleil A."/>
            <person name="Adekoya E."/>
            <person name="Ait-zahra M."/>
            <person name="Allen N."/>
            <person name="Allen T."/>
            <person name="An P."/>
            <person name="Anderson M."/>
            <person name="Anderson S."/>
            <person name="Arachchi H."/>
            <person name="Armbruster J."/>
            <person name="Bachantsang P."/>
            <person name="Baldwin J."/>
            <person name="Barry A."/>
            <person name="Bayul T."/>
            <person name="Blitshsteyn B."/>
            <person name="Bloom T."/>
            <person name="Blye J."/>
            <person name="Boguslavskiy L."/>
            <person name="Borowsky M."/>
            <person name="Boukhgalter B."/>
            <person name="Brunache A."/>
            <person name="Butler J."/>
            <person name="Calixte N."/>
            <person name="Calvo S."/>
            <person name="Camarata J."/>
            <person name="Campo K."/>
            <person name="Chang J."/>
            <person name="Cheshatsang Y."/>
            <person name="Citroen M."/>
            <person name="Collymore A."/>
            <person name="Considine T."/>
            <person name="Cook A."/>
            <person name="Cooke P."/>
            <person name="Corum B."/>
            <person name="Cuomo C."/>
            <person name="David R."/>
            <person name="Dawoe T."/>
            <person name="Degray S."/>
            <person name="Dodge S."/>
            <person name="Dooley K."/>
            <person name="Dorje P."/>
            <person name="Dorjee K."/>
            <person name="Dorris L."/>
            <person name="Duffey N."/>
            <person name="Dupes A."/>
            <person name="Elkins T."/>
            <person name="Engels R."/>
            <person name="Erickson J."/>
            <person name="Farina A."/>
            <person name="Faro S."/>
            <person name="Ferreira P."/>
            <person name="Fischer H."/>
            <person name="Fitzgerald M."/>
            <person name="Foley K."/>
            <person name="Gage D."/>
            <person name="Galagan J."/>
            <person name="Gearin G."/>
            <person name="Gnerre S."/>
            <person name="Gnirke A."/>
            <person name="Goyette A."/>
            <person name="Graham J."/>
            <person name="Grandbois E."/>
            <person name="Gyaltsen K."/>
            <person name="Hafez N."/>
            <person name="Hagopian D."/>
            <person name="Hagos B."/>
            <person name="Hall J."/>
            <person name="Hatcher B."/>
            <person name="Heller A."/>
            <person name="Higgins H."/>
            <person name="Honan T."/>
            <person name="Horn A."/>
            <person name="Houde N."/>
            <person name="Hughes L."/>
            <person name="Hulme W."/>
            <person name="Husby E."/>
            <person name="Iliev I."/>
            <person name="Jaffe D."/>
            <person name="Jones C."/>
            <person name="Kamal M."/>
            <person name="Kamat A."/>
            <person name="Kamvysselis M."/>
            <person name="Karlsson E."/>
            <person name="Kells C."/>
            <person name="Kieu A."/>
            <person name="Kisner P."/>
            <person name="Kodira C."/>
            <person name="Kulbokas E."/>
            <person name="Labutti K."/>
            <person name="Lama D."/>
            <person name="Landers T."/>
            <person name="Leger J."/>
            <person name="Levine S."/>
            <person name="Lewis D."/>
            <person name="Lewis T."/>
            <person name="Lindblad-toh K."/>
            <person name="Liu X."/>
            <person name="Lokyitsang T."/>
            <person name="Lokyitsang Y."/>
            <person name="Lucien O."/>
            <person name="Lui A."/>
            <person name="Ma L.J."/>
            <person name="Mabbitt R."/>
            <person name="Macdonald J."/>
            <person name="Maclean C."/>
            <person name="Major J."/>
            <person name="Manning J."/>
            <person name="Marabella R."/>
            <person name="Maru K."/>
            <person name="Matthews C."/>
            <person name="Mauceli E."/>
            <person name="Mccarthy M."/>
            <person name="Mcdonough S."/>
            <person name="Mcghee T."/>
            <person name="Meldrim J."/>
            <person name="Meneus L."/>
            <person name="Mesirov J."/>
            <person name="Mihalev A."/>
            <person name="Mihova T."/>
            <person name="Mikkelsen T."/>
            <person name="Mlenga V."/>
            <person name="Moru K."/>
            <person name="Mozes J."/>
            <person name="Mulrain L."/>
            <person name="Munson G."/>
            <person name="Naylor J."/>
            <person name="Newes C."/>
            <person name="Nguyen C."/>
            <person name="Nguyen N."/>
            <person name="Nguyen T."/>
            <person name="Nicol R."/>
            <person name="Nielsen C."/>
            <person name="Nizzari M."/>
            <person name="Norbu C."/>
            <person name="Norbu N."/>
            <person name="O'donnell P."/>
            <person name="Okoawo O."/>
            <person name="O'leary S."/>
            <person name="Omotosho B."/>
            <person name="O'neill K."/>
            <person name="Osman S."/>
            <person name="Parker S."/>
            <person name="Perrin D."/>
            <person name="Phunkhang P."/>
            <person name="Piqani B."/>
            <person name="Purcell S."/>
            <person name="Rachupka T."/>
            <person name="Ramasamy U."/>
            <person name="Rameau R."/>
            <person name="Ray V."/>
            <person name="Raymond C."/>
            <person name="Retta R."/>
            <person name="Richardson S."/>
            <person name="Rise C."/>
            <person name="Rodriguez J."/>
            <person name="Rogers J."/>
            <person name="Rogov P."/>
            <person name="Rutman M."/>
            <person name="Schupbach R."/>
            <person name="Seaman C."/>
            <person name="Settipalli S."/>
            <person name="Sharpe T."/>
            <person name="Sheridan J."/>
            <person name="Sherpa N."/>
            <person name="Shi J."/>
            <person name="Smirnov S."/>
            <person name="Smith C."/>
            <person name="Sougnez C."/>
            <person name="Spencer B."/>
            <person name="Stalker J."/>
            <person name="Stange-thomann N."/>
            <person name="Stavropoulos S."/>
            <person name="Stetson K."/>
            <person name="Stone C."/>
            <person name="Stone S."/>
            <person name="Stubbs M."/>
            <person name="Talamas J."/>
            <person name="Tchuinga P."/>
            <person name="Tenzing P."/>
            <person name="Tesfaye S."/>
            <person name="Theodore J."/>
            <person name="Thoulutsang Y."/>
            <person name="Topham K."/>
            <person name="Towey S."/>
            <person name="Tsamla T."/>
            <person name="Tsomo N."/>
            <person name="Vallee D."/>
            <person name="Vassiliev H."/>
            <person name="Venkataraman V."/>
            <person name="Vinson J."/>
            <person name="Vo A."/>
            <person name="Wade C."/>
            <person name="Wang S."/>
            <person name="Wangchuk T."/>
            <person name="Wangdi T."/>
            <person name="Whittaker C."/>
            <person name="Wilkinson J."/>
            <person name="Wu Y."/>
            <person name="Wyman D."/>
            <person name="Yadav S."/>
            <person name="Yang S."/>
            <person name="Yang X."/>
            <person name="Yeager S."/>
            <person name="Yee E."/>
            <person name="Young G."/>
            <person name="Zainoun J."/>
            <person name="Zembeck L."/>
            <person name="Zimmer A."/>
            <person name="Zody M."/>
            <person name="Lander E."/>
        </authorList>
    </citation>
    <scope>NUCLEOTIDE SEQUENCE [LARGE SCALE GENOMIC DNA]</scope>
</reference>
<evidence type="ECO:0000259" key="5">
    <source>
        <dbReference type="PROSITE" id="PS00486"/>
    </source>
</evidence>
<evidence type="ECO:0000256" key="3">
    <source>
        <dbReference type="ARBA" id="ARBA00022840"/>
    </source>
</evidence>
<dbReference type="Proteomes" id="UP000007875">
    <property type="component" value="Unassembled WGS sequence"/>
</dbReference>
<evidence type="ECO:0000256" key="1">
    <source>
        <dbReference type="ARBA" id="ARBA00006271"/>
    </source>
</evidence>
<dbReference type="InterPro" id="IPR036187">
    <property type="entry name" value="DNA_mismatch_repair_MutS_sf"/>
</dbReference>
<keyword evidence="7" id="KW-1185">Reference proteome</keyword>
<dbReference type="Ensembl" id="ENSCSAVT00000003704.1">
    <property type="protein sequence ID" value="ENSCSAVP00000003649.1"/>
    <property type="gene ID" value="ENSCSAVG00000002161.1"/>
</dbReference>
<dbReference type="SUPFAM" id="SSF52540">
    <property type="entry name" value="P-loop containing nucleoside triphosphate hydrolases"/>
    <property type="match status" value="1"/>
</dbReference>
<dbReference type="STRING" id="51511.ENSCSAVP00000003649"/>
<dbReference type="OMA" id="QTHETIS"/>
<proteinExistence type="inferred from homology"/>
<dbReference type="SUPFAM" id="SSF48334">
    <property type="entry name" value="DNA repair protein MutS, domain III"/>
    <property type="match status" value="1"/>
</dbReference>
<dbReference type="SMART" id="SM00534">
    <property type="entry name" value="MUTSac"/>
    <property type="match status" value="1"/>
</dbReference>
<dbReference type="InterPro" id="IPR027417">
    <property type="entry name" value="P-loop_NTPase"/>
</dbReference>
<sequence>MSIVLNGGKVGAAYYETDTQIVHFLEATVEASPFERIQALIEELRPAVVVTSAKQDPEFVEKLKEFTKYAAPDKDSSADSPTEPNTRESCVEIMSNMEFRFETSKRRILLLKIPSVPDHYSDMERALHISTLVQFENTCSTRATGALLRYLDKNRIGVGLESPNVQTPVLAIRTFTLKHAMLMDGASYDALQIFKQIRHPSAYKIGYREGISLFGILNRTSTLLISNTVDLEGSKSEKKLMVNSGLPGVLGQLAEEELERYGGYISSCQVVYMRLVGYLLFITKTERMRETGELELPEADLMGECNDTVMLVDVMQFTAKLDCLVSFAIAAKEFNYIRPILSTSGAINITRSRHPLQEHTTAMFVPNDVIFEPGKGEVKVLTGPNASGKSVYLKQAGLLVYMAQIGSFVPAERAEIGLVEKIFTRIKSRESVSCGLSTFAKDLGQISTAVHSATTRSLVLIDEFGKGTATVDGLALLASVLSYWISMPGGFPKVICATHFHKLAHLLPTSPAVSYVTMDTMSEGVCLYQMKGGMCGRSDACTVALGARIPTEIVSRGEEVSELIRGNSPITPFNRSSTLSTHCHQVALSALHTNLDNPASVDRMLYDVIKLLGSPDRKFP</sequence>